<sequence>MKYRAAFSVPALWKPKHRFPFVMRRKPMTRLPVVAAVLIAAAVYQTQAAAARDAAPLRAATHVTTDCVRAPAVGAYASAPYKQPPCLPNTTTMN</sequence>
<accession>A0A809YSH2</accession>
<reference evidence="1" key="1">
    <citation type="submission" date="2020-05" db="EMBL/GenBank/DDBJ databases">
        <title>Complete genome sequence of Bradyrhizobium diazoefficiens XF3 isolated from soybean nodule.</title>
        <authorList>
            <person name="Noda R."/>
            <person name="Kakizaki K."/>
            <person name="Minamisawa K."/>
        </authorList>
    </citation>
    <scope>NUCLEOTIDE SEQUENCE</scope>
    <source>
        <strain evidence="1">XF3</strain>
    </source>
</reference>
<dbReference type="RefSeq" id="WP_342714412.1">
    <property type="nucleotide sequence ID" value="NZ_AP022639.1"/>
</dbReference>
<evidence type="ECO:0000313" key="1">
    <source>
        <dbReference type="EMBL" id="BCE40948.1"/>
    </source>
</evidence>
<proteinExistence type="predicted"/>
<name>A0A809YSH2_9BRAD</name>
<organism evidence="1">
    <name type="scientific">Bradyrhizobium diazoefficiens</name>
    <dbReference type="NCBI Taxonomy" id="1355477"/>
    <lineage>
        <taxon>Bacteria</taxon>
        <taxon>Pseudomonadati</taxon>
        <taxon>Pseudomonadota</taxon>
        <taxon>Alphaproteobacteria</taxon>
        <taxon>Hyphomicrobiales</taxon>
        <taxon>Nitrobacteraceae</taxon>
        <taxon>Bradyrhizobium</taxon>
    </lineage>
</organism>
<dbReference type="EMBL" id="AP023093">
    <property type="protein sequence ID" value="BCE40948.1"/>
    <property type="molecule type" value="Genomic_DNA"/>
</dbReference>
<protein>
    <submittedName>
        <fullName evidence="1">Uncharacterized protein</fullName>
    </submittedName>
</protein>
<dbReference type="AlphaFoldDB" id="A0A809YSH2"/>
<gene>
    <name evidence="1" type="ORF">XF3B_59790</name>
</gene>